<evidence type="ECO:0000259" key="10">
    <source>
        <dbReference type="PROSITE" id="PS50003"/>
    </source>
</evidence>
<dbReference type="GO" id="GO:0005737">
    <property type="term" value="C:cytoplasm"/>
    <property type="evidence" value="ECO:0007669"/>
    <property type="project" value="TreeGrafter"/>
</dbReference>
<dbReference type="InParanoid" id="S8FM81"/>
<dbReference type="InterPro" id="IPR051092">
    <property type="entry name" value="FYVE_RhoGEF_PH"/>
</dbReference>
<keyword evidence="4" id="KW-0479">Metal-binding</keyword>
<evidence type="ECO:0000256" key="9">
    <source>
        <dbReference type="SAM" id="MobiDB-lite"/>
    </source>
</evidence>
<evidence type="ECO:0000256" key="7">
    <source>
        <dbReference type="ARBA" id="ARBA00023212"/>
    </source>
</evidence>
<keyword evidence="2" id="KW-0963">Cytoplasm</keyword>
<dbReference type="EMBL" id="KE504157">
    <property type="protein sequence ID" value="EPS99414.1"/>
    <property type="molecule type" value="Genomic_DNA"/>
</dbReference>
<keyword evidence="5 8" id="KW-0863">Zinc-finger</keyword>
<protein>
    <submittedName>
        <fullName evidence="13">Uncharacterized protein</fullName>
    </submittedName>
</protein>
<feature type="region of interest" description="Disordered" evidence="9">
    <location>
        <begin position="628"/>
        <end position="692"/>
    </location>
</feature>
<dbReference type="HOGENOM" id="CLU_005251_0_0_1"/>
<dbReference type="InterPro" id="IPR017455">
    <property type="entry name" value="Znf_FYVE-rel"/>
</dbReference>
<dbReference type="Gene3D" id="3.30.40.10">
    <property type="entry name" value="Zinc/RING finger domain, C3HC4 (zinc finger)"/>
    <property type="match status" value="1"/>
</dbReference>
<dbReference type="STRING" id="743788.S8FM81"/>
<evidence type="ECO:0000256" key="6">
    <source>
        <dbReference type="ARBA" id="ARBA00022833"/>
    </source>
</evidence>
<dbReference type="InterPro" id="IPR011011">
    <property type="entry name" value="Znf_FYVE_PHD"/>
</dbReference>
<evidence type="ECO:0000256" key="8">
    <source>
        <dbReference type="PROSITE-ProRule" id="PRU00091"/>
    </source>
</evidence>
<keyword evidence="6" id="KW-0862">Zinc</keyword>
<keyword evidence="14" id="KW-1185">Reference proteome</keyword>
<dbReference type="SMART" id="SM00233">
    <property type="entry name" value="PH"/>
    <property type="match status" value="1"/>
</dbReference>
<evidence type="ECO:0000256" key="1">
    <source>
        <dbReference type="ARBA" id="ARBA00004245"/>
    </source>
</evidence>
<dbReference type="SMART" id="SM00064">
    <property type="entry name" value="FYVE"/>
    <property type="match status" value="1"/>
</dbReference>
<feature type="domain" description="DH" evidence="11">
    <location>
        <begin position="11"/>
        <end position="205"/>
    </location>
</feature>
<dbReference type="PROSITE" id="PS50178">
    <property type="entry name" value="ZF_FYVE"/>
    <property type="match status" value="1"/>
</dbReference>
<feature type="region of interest" description="Disordered" evidence="9">
    <location>
        <begin position="276"/>
        <end position="302"/>
    </location>
</feature>
<name>S8FM81_FOMSC</name>
<dbReference type="GO" id="GO:0008270">
    <property type="term" value="F:zinc ion binding"/>
    <property type="evidence" value="ECO:0007669"/>
    <property type="project" value="UniProtKB-KW"/>
</dbReference>
<sequence>MRLIDEQREAKRRKVINEFHDTEKSYVDGLELIYSHFLTPIIASLDTPQQLLDRNELTSIFSNFIDIWNLHRSFYTSLTAFLDTSSSTRTEELPPPLSPVLLSHFPYLSLYTPFVSAFSDTLASYTALLNSHPAFATFIAQQEADPRCGKLKFRDWLLTIVQRCPRYLLLLKDLIGCTNPDDPEYAQLTAVHTLVSRITSSLNASLHTHAQTLSLLALQRNTVNLPFKLTTPGRTFLKRAPLLQLEGSSVKEREFLLFSDCLLWLASADGEYISEKWGGDASPTSPTRPPLLRTRSKSDADMAGAAEAMKRKESGLKFRLHVSPAKRKSRNASSGTDERWVYKGFVDLVDVEVVVPPAREVGDERRLEILSPQQSFAVYGATEDERNEWCTAIRNAKGSLLVSLNVMQPNSTLTSSSSTNHLRRTLQALPYSPEENEIKPKRGRVDHFVPAIWIPDGKTQSCMRCGRTFGWRRRRHHCRLCGRCVCGGCSSKTFYILDDSSKESKDAHKPARACDACYDAVFPLLEYSPASPHRVGAGTTHAHLTLSGLKSMPSLVLGDSRGASPAALLAVDLALESPKRVLTRIDDESAGAEDGEEDGEGAHAVPAIRLRHAARPRSYVQILEDFQQHGQGQPTPSPSRSRYSTPAGGDASALDDSETLAADDGYSSMMLGSPDGMGTSLPPTPRKENTARRHKRFSLPAVALQTSPVTARPNLVGEGSSRRFSLVLGRGSQMNATEPSGFKDGLAAGKLSELLSRVRG</sequence>
<dbReference type="Gene3D" id="1.20.900.10">
    <property type="entry name" value="Dbl homology (DH) domain"/>
    <property type="match status" value="1"/>
</dbReference>
<evidence type="ECO:0000256" key="2">
    <source>
        <dbReference type="ARBA" id="ARBA00022490"/>
    </source>
</evidence>
<dbReference type="InterPro" id="IPR000219">
    <property type="entry name" value="DH_dom"/>
</dbReference>
<evidence type="ECO:0000256" key="5">
    <source>
        <dbReference type="ARBA" id="ARBA00022771"/>
    </source>
</evidence>
<dbReference type="InterPro" id="IPR011993">
    <property type="entry name" value="PH-like_dom_sf"/>
</dbReference>
<dbReference type="SUPFAM" id="SSF48065">
    <property type="entry name" value="DBL homology domain (DH-domain)"/>
    <property type="match status" value="1"/>
</dbReference>
<dbReference type="Proteomes" id="UP000015241">
    <property type="component" value="Unassembled WGS sequence"/>
</dbReference>
<dbReference type="Gene3D" id="2.30.29.30">
    <property type="entry name" value="Pleckstrin-homology domain (PH domain)/Phosphotyrosine-binding domain (PTB)"/>
    <property type="match status" value="1"/>
</dbReference>
<accession>S8FM81</accession>
<dbReference type="GO" id="GO:0005085">
    <property type="term" value="F:guanyl-nucleotide exchange factor activity"/>
    <property type="evidence" value="ECO:0007669"/>
    <property type="project" value="UniProtKB-KW"/>
</dbReference>
<dbReference type="Pfam" id="PF01363">
    <property type="entry name" value="FYVE"/>
    <property type="match status" value="1"/>
</dbReference>
<dbReference type="CDD" id="cd00160">
    <property type="entry name" value="RhoGEF"/>
    <property type="match status" value="1"/>
</dbReference>
<organism evidence="13 14">
    <name type="scientific">Fomitopsis schrenkii</name>
    <name type="common">Brown rot fungus</name>
    <dbReference type="NCBI Taxonomy" id="2126942"/>
    <lineage>
        <taxon>Eukaryota</taxon>
        <taxon>Fungi</taxon>
        <taxon>Dikarya</taxon>
        <taxon>Basidiomycota</taxon>
        <taxon>Agaricomycotina</taxon>
        <taxon>Agaricomycetes</taxon>
        <taxon>Polyporales</taxon>
        <taxon>Fomitopsis</taxon>
    </lineage>
</organism>
<dbReference type="SUPFAM" id="SSF57903">
    <property type="entry name" value="FYVE/PHD zinc finger"/>
    <property type="match status" value="1"/>
</dbReference>
<evidence type="ECO:0000313" key="14">
    <source>
        <dbReference type="Proteomes" id="UP000015241"/>
    </source>
</evidence>
<evidence type="ECO:0000256" key="4">
    <source>
        <dbReference type="ARBA" id="ARBA00022723"/>
    </source>
</evidence>
<dbReference type="SMART" id="SM00325">
    <property type="entry name" value="RhoGEF"/>
    <property type="match status" value="1"/>
</dbReference>
<dbReference type="PROSITE" id="PS50003">
    <property type="entry name" value="PH_DOMAIN"/>
    <property type="match status" value="1"/>
</dbReference>
<evidence type="ECO:0000313" key="13">
    <source>
        <dbReference type="EMBL" id="EPS99414.1"/>
    </source>
</evidence>
<dbReference type="PANTHER" id="PTHR12673">
    <property type="entry name" value="FACIOGENITAL DYSPLASIA PROTEIN"/>
    <property type="match status" value="1"/>
</dbReference>
<dbReference type="OrthoDB" id="660555at2759"/>
<evidence type="ECO:0000259" key="11">
    <source>
        <dbReference type="PROSITE" id="PS50010"/>
    </source>
</evidence>
<gene>
    <name evidence="13" type="ORF">FOMPIDRAFT_1147524</name>
</gene>
<dbReference type="AlphaFoldDB" id="S8FM81"/>
<keyword evidence="7" id="KW-0206">Cytoskeleton</keyword>
<dbReference type="InterPro" id="IPR035899">
    <property type="entry name" value="DBL_dom_sf"/>
</dbReference>
<dbReference type="PROSITE" id="PS50010">
    <property type="entry name" value="DH_2"/>
    <property type="match status" value="1"/>
</dbReference>
<proteinExistence type="predicted"/>
<dbReference type="PANTHER" id="PTHR12673:SF159">
    <property type="entry name" value="LD03170P"/>
    <property type="match status" value="1"/>
</dbReference>
<keyword evidence="3" id="KW-0344">Guanine-nucleotide releasing factor</keyword>
<feature type="compositionally biased region" description="Low complexity" evidence="9">
    <location>
        <begin position="282"/>
        <end position="293"/>
    </location>
</feature>
<dbReference type="GO" id="GO:0005856">
    <property type="term" value="C:cytoskeleton"/>
    <property type="evidence" value="ECO:0007669"/>
    <property type="project" value="UniProtKB-SubCell"/>
</dbReference>
<dbReference type="eggNOG" id="KOG4424">
    <property type="taxonomic scope" value="Eukaryota"/>
</dbReference>
<feature type="domain" description="FYVE-type" evidence="12">
    <location>
        <begin position="456"/>
        <end position="522"/>
    </location>
</feature>
<dbReference type="InterPro" id="IPR013083">
    <property type="entry name" value="Znf_RING/FYVE/PHD"/>
</dbReference>
<feature type="domain" description="PH" evidence="10">
    <location>
        <begin position="235"/>
        <end position="398"/>
    </location>
</feature>
<evidence type="ECO:0000256" key="3">
    <source>
        <dbReference type="ARBA" id="ARBA00022658"/>
    </source>
</evidence>
<dbReference type="Pfam" id="PF00621">
    <property type="entry name" value="RhoGEF"/>
    <property type="match status" value="1"/>
</dbReference>
<dbReference type="InterPro" id="IPR001849">
    <property type="entry name" value="PH_domain"/>
</dbReference>
<reference evidence="13 14" key="1">
    <citation type="journal article" date="2012" name="Science">
        <title>The Paleozoic origin of enzymatic lignin decomposition reconstructed from 31 fungal genomes.</title>
        <authorList>
            <person name="Floudas D."/>
            <person name="Binder M."/>
            <person name="Riley R."/>
            <person name="Barry K."/>
            <person name="Blanchette R.A."/>
            <person name="Henrissat B."/>
            <person name="Martinez A.T."/>
            <person name="Otillar R."/>
            <person name="Spatafora J.W."/>
            <person name="Yadav J.S."/>
            <person name="Aerts A."/>
            <person name="Benoit I."/>
            <person name="Boyd A."/>
            <person name="Carlson A."/>
            <person name="Copeland A."/>
            <person name="Coutinho P.M."/>
            <person name="de Vries R.P."/>
            <person name="Ferreira P."/>
            <person name="Findley K."/>
            <person name="Foster B."/>
            <person name="Gaskell J."/>
            <person name="Glotzer D."/>
            <person name="Gorecki P."/>
            <person name="Heitman J."/>
            <person name="Hesse C."/>
            <person name="Hori C."/>
            <person name="Igarashi K."/>
            <person name="Jurgens J.A."/>
            <person name="Kallen N."/>
            <person name="Kersten P."/>
            <person name="Kohler A."/>
            <person name="Kuees U."/>
            <person name="Kumar T.K.A."/>
            <person name="Kuo A."/>
            <person name="LaButti K."/>
            <person name="Larrondo L.F."/>
            <person name="Lindquist E."/>
            <person name="Ling A."/>
            <person name="Lombard V."/>
            <person name="Lucas S."/>
            <person name="Lundell T."/>
            <person name="Martin R."/>
            <person name="McLaughlin D.J."/>
            <person name="Morgenstern I."/>
            <person name="Morin E."/>
            <person name="Murat C."/>
            <person name="Nagy L.G."/>
            <person name="Nolan M."/>
            <person name="Ohm R.A."/>
            <person name="Patyshakuliyeva A."/>
            <person name="Rokas A."/>
            <person name="Ruiz-Duenas F.J."/>
            <person name="Sabat G."/>
            <person name="Salamov A."/>
            <person name="Samejima M."/>
            <person name="Schmutz J."/>
            <person name="Slot J.C."/>
            <person name="St John F."/>
            <person name="Stenlid J."/>
            <person name="Sun H."/>
            <person name="Sun S."/>
            <person name="Syed K."/>
            <person name="Tsang A."/>
            <person name="Wiebenga A."/>
            <person name="Young D."/>
            <person name="Pisabarro A."/>
            <person name="Eastwood D.C."/>
            <person name="Martin F."/>
            <person name="Cullen D."/>
            <person name="Grigoriev I.V."/>
            <person name="Hibbett D.S."/>
        </authorList>
    </citation>
    <scope>NUCLEOTIDE SEQUENCE</scope>
    <source>
        <strain evidence="14">FP-58527</strain>
    </source>
</reference>
<comment type="subcellular location">
    <subcellularLocation>
        <location evidence="1">Cytoplasm</location>
        <location evidence="1">Cytoskeleton</location>
    </subcellularLocation>
</comment>
<dbReference type="InterPro" id="IPR000306">
    <property type="entry name" value="Znf_FYVE"/>
</dbReference>
<dbReference type="SUPFAM" id="SSF50729">
    <property type="entry name" value="PH domain-like"/>
    <property type="match status" value="1"/>
</dbReference>
<evidence type="ECO:0000259" key="12">
    <source>
        <dbReference type="PROSITE" id="PS50178"/>
    </source>
</evidence>
<dbReference type="eggNOG" id="KOG1729">
    <property type="taxonomic scope" value="Eukaryota"/>
</dbReference>